<evidence type="ECO:0000256" key="1">
    <source>
        <dbReference type="ARBA" id="ARBA00004114"/>
    </source>
</evidence>
<dbReference type="InterPro" id="IPR051877">
    <property type="entry name" value="Centriole_BasalBody_StrucProt"/>
</dbReference>
<dbReference type="EMBL" id="CAUEEQ010020267">
    <property type="protein sequence ID" value="CAJ0942668.1"/>
    <property type="molecule type" value="Genomic_DNA"/>
</dbReference>
<accession>A0ABN9LIJ1</accession>
<gene>
    <name evidence="6" type="ORF">RIMI_LOCUS9677164</name>
</gene>
<feature type="coiled-coil region" evidence="5">
    <location>
        <begin position="105"/>
        <end position="178"/>
    </location>
</feature>
<dbReference type="PANTHER" id="PTHR20544">
    <property type="entry name" value="CENTROSOMAL PROTEIN CEP135"/>
    <property type="match status" value="1"/>
</dbReference>
<comment type="similarity">
    <text evidence="4">Belongs to the CEP135/TSGA10 family.</text>
</comment>
<keyword evidence="3" id="KW-0206">Cytoskeleton</keyword>
<keyword evidence="2" id="KW-0963">Cytoplasm</keyword>
<reference evidence="6" key="1">
    <citation type="submission" date="2023-07" db="EMBL/GenBank/DDBJ databases">
        <authorList>
            <person name="Stuckert A."/>
        </authorList>
    </citation>
    <scope>NUCLEOTIDE SEQUENCE</scope>
</reference>
<keyword evidence="7" id="KW-1185">Reference proteome</keyword>
<evidence type="ECO:0000256" key="3">
    <source>
        <dbReference type="ARBA" id="ARBA00023212"/>
    </source>
</evidence>
<keyword evidence="5" id="KW-0175">Coiled coil</keyword>
<organism evidence="6 7">
    <name type="scientific">Ranitomeya imitator</name>
    <name type="common">mimic poison frog</name>
    <dbReference type="NCBI Taxonomy" id="111125"/>
    <lineage>
        <taxon>Eukaryota</taxon>
        <taxon>Metazoa</taxon>
        <taxon>Chordata</taxon>
        <taxon>Craniata</taxon>
        <taxon>Vertebrata</taxon>
        <taxon>Euteleostomi</taxon>
        <taxon>Amphibia</taxon>
        <taxon>Batrachia</taxon>
        <taxon>Anura</taxon>
        <taxon>Neobatrachia</taxon>
        <taxon>Hyloidea</taxon>
        <taxon>Dendrobatidae</taxon>
        <taxon>Dendrobatinae</taxon>
        <taxon>Ranitomeya</taxon>
    </lineage>
</organism>
<dbReference type="CDD" id="cd22292">
    <property type="entry name" value="cc_Cep135_MBD"/>
    <property type="match status" value="1"/>
</dbReference>
<protein>
    <submittedName>
        <fullName evidence="6">Uncharacterized protein</fullName>
    </submittedName>
</protein>
<comment type="caution">
    <text evidence="6">The sequence shown here is derived from an EMBL/GenBank/DDBJ whole genome shotgun (WGS) entry which is preliminary data.</text>
</comment>
<comment type="subcellular location">
    <subcellularLocation>
        <location evidence="1">Cytoplasm</location>
        <location evidence="1">Cytoskeleton</location>
        <location evidence="1">Microtubule organizing center</location>
        <location evidence="1">Centrosome</location>
        <location evidence="1">Centriole</location>
    </subcellularLocation>
</comment>
<name>A0ABN9LIJ1_9NEOB</name>
<sequence>MSTAAERKFINLRKRLDQLGYKQPLGIESLPLVEKLFRGDNDAAADWPQESRNMSGYHRERRKFLRCDDLVHTTESLRNAKLNAGKNEKENKNFDAVIEPYKAENARLVRENNELHLELLKIKEESDRHIKDLKASLRKLEHQTADLKFLNNQYVHKIRSMEKESKAKAERIQQLQEKNLQAVVQTPGSFWSGKCDLLEIIQWWHINCHHSYLSLSCIVTVDI</sequence>
<evidence type="ECO:0000256" key="2">
    <source>
        <dbReference type="ARBA" id="ARBA00022490"/>
    </source>
</evidence>
<evidence type="ECO:0000313" key="6">
    <source>
        <dbReference type="EMBL" id="CAJ0942668.1"/>
    </source>
</evidence>
<evidence type="ECO:0000313" key="7">
    <source>
        <dbReference type="Proteomes" id="UP001176940"/>
    </source>
</evidence>
<evidence type="ECO:0000256" key="5">
    <source>
        <dbReference type="SAM" id="Coils"/>
    </source>
</evidence>
<evidence type="ECO:0000256" key="4">
    <source>
        <dbReference type="ARBA" id="ARBA00038123"/>
    </source>
</evidence>
<dbReference type="PANTHER" id="PTHR20544:SF1">
    <property type="entry name" value="CENTROSOMAL PROTEIN 135KDA"/>
    <property type="match status" value="1"/>
</dbReference>
<dbReference type="Proteomes" id="UP001176940">
    <property type="component" value="Unassembled WGS sequence"/>
</dbReference>
<proteinExistence type="inferred from homology"/>